<evidence type="ECO:0000313" key="3">
    <source>
        <dbReference type="EMBL" id="RMH90858.1"/>
    </source>
</evidence>
<keyword evidence="4" id="KW-1185">Reference proteome</keyword>
<dbReference type="EMBL" id="RFLY01000013">
    <property type="protein sequence ID" value="RMH90858.1"/>
    <property type="molecule type" value="Genomic_DNA"/>
</dbReference>
<proteinExistence type="predicted"/>
<name>A0A3M2HPA2_9GAMM</name>
<feature type="compositionally biased region" description="Basic and acidic residues" evidence="1">
    <location>
        <begin position="207"/>
        <end position="216"/>
    </location>
</feature>
<sequence>MPVSTRLWTLAVVVAVAFCGWAWFWPPTGYRVETVPARQPAYPESVTLSPAAPNPADPAWARPLFFNDRSPRVADVGGEGTVNGETGNSFLATLTGIVRSPGLNLATLTPTQSGKPLRVQLGAEVTGQPGWRLVDLGPRSATFRNGEQSQVLKLNARDAINTPPPAAAPPAPGSPSEAAAMTSASAAAEAAATQDDITTEQRQQVEAIRRRIEERRKQMRQPSPPAPPAEPH</sequence>
<evidence type="ECO:0000313" key="4">
    <source>
        <dbReference type="Proteomes" id="UP000275012"/>
    </source>
</evidence>
<reference evidence="3 4" key="1">
    <citation type="submission" date="2018-10" db="EMBL/GenBank/DDBJ databases">
        <title>Proposal of Lysobacter pythonis sp. nov. isolated from royal pythons (Python regius).</title>
        <authorList>
            <person name="Hans-Juergen B."/>
            <person name="Huptas C."/>
            <person name="Sandra B."/>
            <person name="Igor L."/>
            <person name="Joachim S."/>
            <person name="Siegfried S."/>
            <person name="Mareike W."/>
            <person name="Peter K."/>
        </authorList>
    </citation>
    <scope>NUCLEOTIDE SEQUENCE [LARGE SCALE GENOMIC DNA]</scope>
    <source>
        <strain evidence="3 4">4284/11</strain>
    </source>
</reference>
<evidence type="ECO:0000256" key="2">
    <source>
        <dbReference type="SAM" id="Phobius"/>
    </source>
</evidence>
<feature type="compositionally biased region" description="Pro residues" evidence="1">
    <location>
        <begin position="222"/>
        <end position="232"/>
    </location>
</feature>
<evidence type="ECO:0008006" key="5">
    <source>
        <dbReference type="Google" id="ProtNLM"/>
    </source>
</evidence>
<feature type="transmembrane region" description="Helical" evidence="2">
    <location>
        <begin position="7"/>
        <end position="25"/>
    </location>
</feature>
<feature type="compositionally biased region" description="Pro residues" evidence="1">
    <location>
        <begin position="162"/>
        <end position="173"/>
    </location>
</feature>
<gene>
    <name evidence="3" type="ORF">EBB59_09555</name>
</gene>
<accession>A0A3M2HPA2</accession>
<keyword evidence="2" id="KW-0472">Membrane</keyword>
<comment type="caution">
    <text evidence="3">The sequence shown here is derived from an EMBL/GenBank/DDBJ whole genome shotgun (WGS) entry which is preliminary data.</text>
</comment>
<feature type="compositionally biased region" description="Low complexity" evidence="1">
    <location>
        <begin position="174"/>
        <end position="193"/>
    </location>
</feature>
<keyword evidence="2" id="KW-1133">Transmembrane helix</keyword>
<keyword evidence="2" id="KW-0812">Transmembrane</keyword>
<protein>
    <recommendedName>
        <fullName evidence="5">General secretion pathway protein GspN</fullName>
    </recommendedName>
</protein>
<feature type="region of interest" description="Disordered" evidence="1">
    <location>
        <begin position="160"/>
        <end position="232"/>
    </location>
</feature>
<organism evidence="3 4">
    <name type="scientific">Solilutibacter pythonis</name>
    <dbReference type="NCBI Taxonomy" id="2483112"/>
    <lineage>
        <taxon>Bacteria</taxon>
        <taxon>Pseudomonadati</taxon>
        <taxon>Pseudomonadota</taxon>
        <taxon>Gammaproteobacteria</taxon>
        <taxon>Lysobacterales</taxon>
        <taxon>Lysobacteraceae</taxon>
        <taxon>Solilutibacter</taxon>
    </lineage>
</organism>
<dbReference type="Proteomes" id="UP000275012">
    <property type="component" value="Unassembled WGS sequence"/>
</dbReference>
<dbReference type="AlphaFoldDB" id="A0A3M2HPA2"/>
<evidence type="ECO:0000256" key="1">
    <source>
        <dbReference type="SAM" id="MobiDB-lite"/>
    </source>
</evidence>